<dbReference type="AlphaFoldDB" id="A0A438HKP6"/>
<name>A0A438HKP6_VITVI</name>
<proteinExistence type="inferred from homology"/>
<dbReference type="GO" id="GO:0016192">
    <property type="term" value="P:vesicle-mediated transport"/>
    <property type="evidence" value="ECO:0007669"/>
    <property type="project" value="InterPro"/>
</dbReference>
<sequence length="299" mass="33166">MLDLQHCAWSSSRTALHKTRTCLQFISVPSPYIPGEESPLPSIKIIDTNCLQLQQLTVVVYLQIGLVLRYLAVDPQMCHIVFIMPLTITSELDNISFGPMPVTNCSLDLSLCMQVAHLLYFHLSSVEQNILQGLGSHFLNSSSFLNRPQDVVIFIVGGTTYEESRSIALQNASNSGIRFILGGSVVLNSKRYICSHIHDLHRDVWFIEGACVSALCIEQYIIANSIESSSSLQWLHGCGGLAVSEGPGRSSEDSTHQHQCGLKLTCGHTWHLKAIEDKGEIDFEEEDLKALKPSWRIVS</sequence>
<dbReference type="EMBL" id="QGNW01000208">
    <property type="protein sequence ID" value="RVW85043.1"/>
    <property type="molecule type" value="Genomic_DNA"/>
</dbReference>
<evidence type="ECO:0000313" key="3">
    <source>
        <dbReference type="Proteomes" id="UP000288805"/>
    </source>
</evidence>
<organism evidence="2 3">
    <name type="scientific">Vitis vinifera</name>
    <name type="common">Grape</name>
    <dbReference type="NCBI Taxonomy" id="29760"/>
    <lineage>
        <taxon>Eukaryota</taxon>
        <taxon>Viridiplantae</taxon>
        <taxon>Streptophyta</taxon>
        <taxon>Embryophyta</taxon>
        <taxon>Tracheophyta</taxon>
        <taxon>Spermatophyta</taxon>
        <taxon>Magnoliopsida</taxon>
        <taxon>eudicotyledons</taxon>
        <taxon>Gunneridae</taxon>
        <taxon>Pentapetalae</taxon>
        <taxon>rosids</taxon>
        <taxon>Vitales</taxon>
        <taxon>Vitaceae</taxon>
        <taxon>Viteae</taxon>
        <taxon>Vitis</taxon>
    </lineage>
</organism>
<dbReference type="Pfam" id="PF00995">
    <property type="entry name" value="Sec1"/>
    <property type="match status" value="1"/>
</dbReference>
<accession>A0A438HKP6</accession>
<dbReference type="Proteomes" id="UP000288805">
    <property type="component" value="Unassembled WGS sequence"/>
</dbReference>
<comment type="caution">
    <text evidence="2">The sequence shown here is derived from an EMBL/GenBank/DDBJ whole genome shotgun (WGS) entry which is preliminary data.</text>
</comment>
<reference evidence="2 3" key="1">
    <citation type="journal article" date="2018" name="PLoS Genet.">
        <title>Population sequencing reveals clonal diversity and ancestral inbreeding in the grapevine cultivar Chardonnay.</title>
        <authorList>
            <person name="Roach M.J."/>
            <person name="Johnson D.L."/>
            <person name="Bohlmann J."/>
            <person name="van Vuuren H.J."/>
            <person name="Jones S.J."/>
            <person name="Pretorius I.S."/>
            <person name="Schmidt S.A."/>
            <person name="Borneman A.R."/>
        </authorList>
    </citation>
    <scope>NUCLEOTIDE SEQUENCE [LARGE SCALE GENOMIC DNA]</scope>
    <source>
        <strain evidence="3">cv. Chardonnay</strain>
        <tissue evidence="2">Leaf</tissue>
    </source>
</reference>
<dbReference type="SUPFAM" id="SSF56815">
    <property type="entry name" value="Sec1/munc18-like (SM) proteins"/>
    <property type="match status" value="1"/>
</dbReference>
<dbReference type="Gene3D" id="3.40.50.1910">
    <property type="match status" value="1"/>
</dbReference>
<dbReference type="InterPro" id="IPR036045">
    <property type="entry name" value="Sec1-like_sf"/>
</dbReference>
<protein>
    <submittedName>
        <fullName evidence="2">Vacuolar protein sorting-associated protein 45-like</fullName>
    </submittedName>
</protein>
<evidence type="ECO:0000313" key="2">
    <source>
        <dbReference type="EMBL" id="RVW85043.1"/>
    </source>
</evidence>
<gene>
    <name evidence="2" type="primary">VPS45_1</name>
    <name evidence="2" type="ORF">CK203_037645</name>
</gene>
<evidence type="ECO:0000256" key="1">
    <source>
        <dbReference type="ARBA" id="ARBA00009884"/>
    </source>
</evidence>
<dbReference type="InterPro" id="IPR001619">
    <property type="entry name" value="Sec1-like"/>
</dbReference>
<comment type="similarity">
    <text evidence="1">Belongs to the STXBP/unc-18/SEC1 family.</text>
</comment>
<dbReference type="InterPro" id="IPR027482">
    <property type="entry name" value="Sec1-like_dom2"/>
</dbReference>